<dbReference type="EMBL" id="CAADFM010000255">
    <property type="protein sequence ID" value="VFK20293.1"/>
    <property type="molecule type" value="Genomic_DNA"/>
</dbReference>
<protein>
    <submittedName>
        <fullName evidence="1">Uncharacterized protein</fullName>
    </submittedName>
</protein>
<reference evidence="1" key="1">
    <citation type="submission" date="2019-02" db="EMBL/GenBank/DDBJ databases">
        <authorList>
            <person name="Gruber-Vodicka R. H."/>
            <person name="Seah K. B. B."/>
        </authorList>
    </citation>
    <scope>NUCLEOTIDE SEQUENCE</scope>
    <source>
        <strain evidence="1">BECK_S312</strain>
        <strain evidence="2">BECK_S426</strain>
    </source>
</reference>
<accession>A0A450WTA1</accession>
<name>A0A450WTA1_9GAMM</name>
<evidence type="ECO:0000313" key="1">
    <source>
        <dbReference type="EMBL" id="VFK20293.1"/>
    </source>
</evidence>
<proteinExistence type="predicted"/>
<dbReference type="AlphaFoldDB" id="A0A450WTA1"/>
<evidence type="ECO:0000313" key="2">
    <source>
        <dbReference type="EMBL" id="VFK34043.1"/>
    </source>
</evidence>
<gene>
    <name evidence="1" type="ORF">BECKLPF1236A_GA0070988_102552</name>
    <name evidence="2" type="ORF">BECKLPF1236C_GA0070990_102402</name>
</gene>
<dbReference type="EMBL" id="CAADFP010000240">
    <property type="protein sequence ID" value="VFK34043.1"/>
    <property type="molecule type" value="Genomic_DNA"/>
</dbReference>
<organism evidence="1">
    <name type="scientific">Candidatus Kentrum sp. LPFa</name>
    <dbReference type="NCBI Taxonomy" id="2126335"/>
    <lineage>
        <taxon>Bacteria</taxon>
        <taxon>Pseudomonadati</taxon>
        <taxon>Pseudomonadota</taxon>
        <taxon>Gammaproteobacteria</taxon>
        <taxon>Candidatus Kentrum</taxon>
    </lineage>
</organism>
<sequence length="64" mass="7537">MKDDPIVEETRRLRDGYCARHGYDIHAIAEDLRQWEHQGFPMAENVRKAFIPTLAPRQDEGDDR</sequence>